<evidence type="ECO:0000313" key="1">
    <source>
        <dbReference type="EMBL" id="EJW94797.1"/>
    </source>
</evidence>
<dbReference type="EMBL" id="AMCI01006168">
    <property type="protein sequence ID" value="EJW94797.1"/>
    <property type="molecule type" value="Genomic_DNA"/>
</dbReference>
<dbReference type="Gene3D" id="2.60.40.2100">
    <property type="match status" value="1"/>
</dbReference>
<dbReference type="PROSITE" id="PS51257">
    <property type="entry name" value="PROKAR_LIPOPROTEIN"/>
    <property type="match status" value="1"/>
</dbReference>
<organism evidence="1">
    <name type="scientific">gut metagenome</name>
    <dbReference type="NCBI Taxonomy" id="749906"/>
    <lineage>
        <taxon>unclassified sequences</taxon>
        <taxon>metagenomes</taxon>
        <taxon>organismal metagenomes</taxon>
    </lineage>
</organism>
<name>J9FZ18_9ZZZZ</name>
<dbReference type="Gene3D" id="2.60.40.2090">
    <property type="match status" value="1"/>
</dbReference>
<proteinExistence type="predicted"/>
<dbReference type="InterPro" id="IPR014941">
    <property type="entry name" value="FimB/Mfa2/Mfa3"/>
</dbReference>
<comment type="caution">
    <text evidence="1">The sequence shown here is derived from an EMBL/GenBank/DDBJ whole genome shotgun (WGS) entry which is preliminary data.</text>
</comment>
<dbReference type="AlphaFoldDB" id="J9FZ18"/>
<accession>J9FZ18</accession>
<sequence>MIKNKNICLLYIASWIVLFLSACNTITEDLEPCTSTLTFRYEYNMKFVDAFPQEVKKIDVYVFDEHNRYITTLSEERNLGDGSLSIPLNLPEGKYHFIAWAGLYPQSYEFNHSFDTQNLTPEKLHVKMLRSQNGIQNSQLEDLWHGEATVELSYDESRVIVIELTKDTNRFRVIVQGSEGMDLNASDIQVSITDRNGWLAADNSLLPDDEITYLPYYHTKTDVSSTANQKQPATVSELNTLRLIETQHPRMVIRTSSGEVLVDIDLIQYLLLTKMEGHQMPPQEYLDRQDEYALIFFLNKDNASGKYLLVQIKINGWIIRPQSGEL</sequence>
<gene>
    <name evidence="1" type="ORF">EVA_17096</name>
</gene>
<dbReference type="Pfam" id="PF08842">
    <property type="entry name" value="Mfa2"/>
    <property type="match status" value="1"/>
</dbReference>
<reference evidence="1" key="1">
    <citation type="journal article" date="2012" name="PLoS ONE">
        <title>Gene sets for utilization of primary and secondary nutrition supplies in the distal gut of endangered iberian lynx.</title>
        <authorList>
            <person name="Alcaide M."/>
            <person name="Messina E."/>
            <person name="Richter M."/>
            <person name="Bargiela R."/>
            <person name="Peplies J."/>
            <person name="Huws S.A."/>
            <person name="Newbold C.J."/>
            <person name="Golyshin P.N."/>
            <person name="Simon M.A."/>
            <person name="Lopez G."/>
            <person name="Yakimov M.M."/>
            <person name="Ferrer M."/>
        </authorList>
    </citation>
    <scope>NUCLEOTIDE SEQUENCE</scope>
</reference>
<protein>
    <submittedName>
        <fullName evidence="1">Secreted protein containing DUF1812</fullName>
    </submittedName>
</protein>